<protein>
    <submittedName>
        <fullName evidence="1">Uncharacterized protein</fullName>
    </submittedName>
</protein>
<dbReference type="EMBL" id="BGPR01149799">
    <property type="protein sequence ID" value="GBN82970.1"/>
    <property type="molecule type" value="Genomic_DNA"/>
</dbReference>
<comment type="caution">
    <text evidence="1">The sequence shown here is derived from an EMBL/GenBank/DDBJ whole genome shotgun (WGS) entry which is preliminary data.</text>
</comment>
<dbReference type="Proteomes" id="UP000499080">
    <property type="component" value="Unassembled WGS sequence"/>
</dbReference>
<reference evidence="1 2" key="1">
    <citation type="journal article" date="2019" name="Sci. Rep.">
        <title>Orb-weaving spider Araneus ventricosus genome elucidates the spidroin gene catalogue.</title>
        <authorList>
            <person name="Kono N."/>
            <person name="Nakamura H."/>
            <person name="Ohtoshi R."/>
            <person name="Moran D.A.P."/>
            <person name="Shinohara A."/>
            <person name="Yoshida Y."/>
            <person name="Fujiwara M."/>
            <person name="Mori M."/>
            <person name="Tomita M."/>
            <person name="Arakawa K."/>
        </authorList>
    </citation>
    <scope>NUCLEOTIDE SEQUENCE [LARGE SCALE GENOMIC DNA]</scope>
</reference>
<accession>A0A4Y2S6X2</accession>
<gene>
    <name evidence="1" type="ORF">AVEN_158778_1</name>
</gene>
<feature type="non-terminal residue" evidence="1">
    <location>
        <position position="1"/>
    </location>
</feature>
<sequence>RNGWKQKNRRLLYTHFHSRGVLEIYIQKRPALVQAPGEKADESCEIQRAHPYGFTGAQKLELVLLLATGLTVVGGLGPQVHFHTEKRCVTCTGAYN</sequence>
<name>A0A4Y2S6X2_ARAVE</name>
<dbReference type="AlphaFoldDB" id="A0A4Y2S6X2"/>
<proteinExistence type="predicted"/>
<evidence type="ECO:0000313" key="1">
    <source>
        <dbReference type="EMBL" id="GBN82970.1"/>
    </source>
</evidence>
<organism evidence="1 2">
    <name type="scientific">Araneus ventricosus</name>
    <name type="common">Orbweaver spider</name>
    <name type="synonym">Epeira ventricosa</name>
    <dbReference type="NCBI Taxonomy" id="182803"/>
    <lineage>
        <taxon>Eukaryota</taxon>
        <taxon>Metazoa</taxon>
        <taxon>Ecdysozoa</taxon>
        <taxon>Arthropoda</taxon>
        <taxon>Chelicerata</taxon>
        <taxon>Arachnida</taxon>
        <taxon>Araneae</taxon>
        <taxon>Araneomorphae</taxon>
        <taxon>Entelegynae</taxon>
        <taxon>Araneoidea</taxon>
        <taxon>Araneidae</taxon>
        <taxon>Araneus</taxon>
    </lineage>
</organism>
<keyword evidence="2" id="KW-1185">Reference proteome</keyword>
<evidence type="ECO:0000313" key="2">
    <source>
        <dbReference type="Proteomes" id="UP000499080"/>
    </source>
</evidence>